<evidence type="ECO:0000313" key="3">
    <source>
        <dbReference type="Proteomes" id="UP000178276"/>
    </source>
</evidence>
<protein>
    <recommendedName>
        <fullName evidence="1">GIY-YIG domain-containing protein</fullName>
    </recommendedName>
</protein>
<proteinExistence type="predicted"/>
<evidence type="ECO:0000313" key="2">
    <source>
        <dbReference type="EMBL" id="OGF74275.1"/>
    </source>
</evidence>
<feature type="domain" description="GIY-YIG" evidence="1">
    <location>
        <begin position="1"/>
        <end position="69"/>
    </location>
</feature>
<gene>
    <name evidence="2" type="ORF">A2W57_00785</name>
</gene>
<dbReference type="EMBL" id="MFHJ01000012">
    <property type="protein sequence ID" value="OGF74275.1"/>
    <property type="molecule type" value="Genomic_DNA"/>
</dbReference>
<accession>A0A1F5WF83</accession>
<organism evidence="2 3">
    <name type="scientific">Candidatus Giovannonibacteria bacterium RIFCSPHIGHO2_02_43_16</name>
    <dbReference type="NCBI Taxonomy" id="1798331"/>
    <lineage>
        <taxon>Bacteria</taxon>
        <taxon>Candidatus Giovannoniibacteriota</taxon>
    </lineage>
</organism>
<reference evidence="2 3" key="1">
    <citation type="journal article" date="2016" name="Nat. Commun.">
        <title>Thousands of microbial genomes shed light on interconnected biogeochemical processes in an aquifer system.</title>
        <authorList>
            <person name="Anantharaman K."/>
            <person name="Brown C.T."/>
            <person name="Hug L.A."/>
            <person name="Sharon I."/>
            <person name="Castelle C.J."/>
            <person name="Probst A.J."/>
            <person name="Thomas B.C."/>
            <person name="Singh A."/>
            <person name="Wilkins M.J."/>
            <person name="Karaoz U."/>
            <person name="Brodie E.L."/>
            <person name="Williams K.H."/>
            <person name="Hubbard S.S."/>
            <person name="Banfield J.F."/>
        </authorList>
    </citation>
    <scope>NUCLEOTIDE SEQUENCE [LARGE SCALE GENOMIC DNA]</scope>
</reference>
<comment type="caution">
    <text evidence="2">The sequence shown here is derived from an EMBL/GenBank/DDBJ whole genome shotgun (WGS) entry which is preliminary data.</text>
</comment>
<dbReference type="Proteomes" id="UP000178276">
    <property type="component" value="Unassembled WGS sequence"/>
</dbReference>
<name>A0A1F5WF83_9BACT</name>
<dbReference type="PROSITE" id="PS50164">
    <property type="entry name" value="GIY_YIG"/>
    <property type="match status" value="1"/>
</dbReference>
<evidence type="ECO:0000259" key="1">
    <source>
        <dbReference type="PROSITE" id="PS50164"/>
    </source>
</evidence>
<sequence length="70" mass="8261">MPDWTSPSFGRGVTNNLERRIKQHIAGHTLSTKNMKNINVVYEEKFDSFEIARKRELYFKSAAGRRYLKK</sequence>
<dbReference type="Pfam" id="PF01541">
    <property type="entry name" value="GIY-YIG"/>
    <property type="match status" value="1"/>
</dbReference>
<dbReference type="STRING" id="1798331.A2W57_00785"/>
<dbReference type="AlphaFoldDB" id="A0A1F5WF83"/>
<dbReference type="InterPro" id="IPR000305">
    <property type="entry name" value="GIY-YIG_endonuc"/>
</dbReference>
<dbReference type="Gene3D" id="3.40.1440.10">
    <property type="entry name" value="GIY-YIG endonuclease"/>
    <property type="match status" value="1"/>
</dbReference>
<dbReference type="SUPFAM" id="SSF82771">
    <property type="entry name" value="GIY-YIG endonuclease"/>
    <property type="match status" value="1"/>
</dbReference>
<dbReference type="InterPro" id="IPR035901">
    <property type="entry name" value="GIY-YIG_endonuc_sf"/>
</dbReference>